<feature type="compositionally biased region" description="Basic residues" evidence="1">
    <location>
        <begin position="60"/>
        <end position="72"/>
    </location>
</feature>
<gene>
    <name evidence="2" type="ORF">Cni_G17292</name>
</gene>
<name>A0AAQ3KHG5_9LILI</name>
<feature type="compositionally biased region" description="Basic and acidic residues" evidence="1">
    <location>
        <begin position="1"/>
        <end position="29"/>
    </location>
</feature>
<protein>
    <submittedName>
        <fullName evidence="2">Uncharacterized protein</fullName>
    </submittedName>
</protein>
<proteinExistence type="predicted"/>
<sequence length="156" mass="16820">MYVGQRQEEHPGGADDQEHHHGLHADGHHLHPPQLRAGGGHQQHLHREEAPVRLGLRGARGVHGRPQVRHAPPRLPLRLPLLLPLHPLRQPGQLPHQRPLRRRHGEVRVRCAGEGVRAEHGGEPAVLRGAADGAVDIRAGAGGVLVGDDGADAVQP</sequence>
<dbReference type="EMBL" id="CP136894">
    <property type="protein sequence ID" value="WOL08539.1"/>
    <property type="molecule type" value="Genomic_DNA"/>
</dbReference>
<evidence type="ECO:0000313" key="3">
    <source>
        <dbReference type="Proteomes" id="UP001327560"/>
    </source>
</evidence>
<evidence type="ECO:0000313" key="2">
    <source>
        <dbReference type="EMBL" id="WOL08539.1"/>
    </source>
</evidence>
<reference evidence="2 3" key="1">
    <citation type="submission" date="2023-10" db="EMBL/GenBank/DDBJ databases">
        <title>Chromosome-scale genome assembly provides insights into flower coloration mechanisms of Canna indica.</title>
        <authorList>
            <person name="Li C."/>
        </authorList>
    </citation>
    <scope>NUCLEOTIDE SEQUENCE [LARGE SCALE GENOMIC DNA]</scope>
    <source>
        <tissue evidence="2">Flower</tissue>
    </source>
</reference>
<keyword evidence="3" id="KW-1185">Reference proteome</keyword>
<organism evidence="2 3">
    <name type="scientific">Canna indica</name>
    <name type="common">Indian-shot</name>
    <dbReference type="NCBI Taxonomy" id="4628"/>
    <lineage>
        <taxon>Eukaryota</taxon>
        <taxon>Viridiplantae</taxon>
        <taxon>Streptophyta</taxon>
        <taxon>Embryophyta</taxon>
        <taxon>Tracheophyta</taxon>
        <taxon>Spermatophyta</taxon>
        <taxon>Magnoliopsida</taxon>
        <taxon>Liliopsida</taxon>
        <taxon>Zingiberales</taxon>
        <taxon>Cannaceae</taxon>
        <taxon>Canna</taxon>
    </lineage>
</organism>
<dbReference type="Proteomes" id="UP001327560">
    <property type="component" value="Chromosome 5"/>
</dbReference>
<accession>A0AAQ3KHG5</accession>
<evidence type="ECO:0000256" key="1">
    <source>
        <dbReference type="SAM" id="MobiDB-lite"/>
    </source>
</evidence>
<feature type="region of interest" description="Disordered" evidence="1">
    <location>
        <begin position="1"/>
        <end position="73"/>
    </location>
</feature>
<dbReference type="AlphaFoldDB" id="A0AAQ3KHG5"/>